<dbReference type="OrthoDB" id="13950at2759"/>
<dbReference type="AlphaFoldDB" id="A0A2P6N698"/>
<comment type="caution">
    <text evidence="1">The sequence shown here is derived from an EMBL/GenBank/DDBJ whole genome shotgun (WGS) entry which is preliminary data.</text>
</comment>
<organism evidence="1 2">
    <name type="scientific">Planoprotostelium fungivorum</name>
    <dbReference type="NCBI Taxonomy" id="1890364"/>
    <lineage>
        <taxon>Eukaryota</taxon>
        <taxon>Amoebozoa</taxon>
        <taxon>Evosea</taxon>
        <taxon>Variosea</taxon>
        <taxon>Cavosteliida</taxon>
        <taxon>Cavosteliaceae</taxon>
        <taxon>Planoprotostelium</taxon>
    </lineage>
</organism>
<protein>
    <submittedName>
        <fullName evidence="1">Short chain dehydrogenase</fullName>
    </submittedName>
</protein>
<name>A0A2P6N698_9EUKA</name>
<proteinExistence type="predicted"/>
<sequence length="203" mass="22865">MSSSANSTEQNIWLISVVNRGIGLVTELQKLAAKHNNLHIAKLTSGSSKRPNKWQLPSRSLTLLKQSGGLDYVIAKADRVPLGDVNEHFHVNVVSVLVSFQAILPLFLKRPTRVFQAVSSLAGSNVFAHQLFWHVVWISVEYAKDDLVTIRVHPGTVETDMSHKFLKRYEYWRSIAIKSDDGATILMAFAEKAMRESQGRERR</sequence>
<dbReference type="InParanoid" id="A0A2P6N698"/>
<keyword evidence="2" id="KW-1185">Reference proteome</keyword>
<evidence type="ECO:0000313" key="2">
    <source>
        <dbReference type="Proteomes" id="UP000241769"/>
    </source>
</evidence>
<gene>
    <name evidence="1" type="ORF">PROFUN_08218</name>
</gene>
<evidence type="ECO:0000313" key="1">
    <source>
        <dbReference type="EMBL" id="PRP79457.1"/>
    </source>
</evidence>
<dbReference type="Gene3D" id="3.40.50.720">
    <property type="entry name" value="NAD(P)-binding Rossmann-like Domain"/>
    <property type="match status" value="1"/>
</dbReference>
<dbReference type="EMBL" id="MDYQ01000184">
    <property type="protein sequence ID" value="PRP79457.1"/>
    <property type="molecule type" value="Genomic_DNA"/>
</dbReference>
<dbReference type="Proteomes" id="UP000241769">
    <property type="component" value="Unassembled WGS sequence"/>
</dbReference>
<dbReference type="SUPFAM" id="SSF51735">
    <property type="entry name" value="NAD(P)-binding Rossmann-fold domains"/>
    <property type="match status" value="1"/>
</dbReference>
<reference evidence="1 2" key="1">
    <citation type="journal article" date="2018" name="Genome Biol. Evol.">
        <title>Multiple Roots of Fruiting Body Formation in Amoebozoa.</title>
        <authorList>
            <person name="Hillmann F."/>
            <person name="Forbes G."/>
            <person name="Novohradska S."/>
            <person name="Ferling I."/>
            <person name="Riege K."/>
            <person name="Groth M."/>
            <person name="Westermann M."/>
            <person name="Marz M."/>
            <person name="Spaller T."/>
            <person name="Winckler T."/>
            <person name="Schaap P."/>
            <person name="Glockner G."/>
        </authorList>
    </citation>
    <scope>NUCLEOTIDE SEQUENCE [LARGE SCALE GENOMIC DNA]</scope>
    <source>
        <strain evidence="1 2">Jena</strain>
    </source>
</reference>
<accession>A0A2P6N698</accession>
<dbReference type="InterPro" id="IPR036291">
    <property type="entry name" value="NAD(P)-bd_dom_sf"/>
</dbReference>